<evidence type="ECO:0000313" key="1">
    <source>
        <dbReference type="EMBL" id="DAF99714.1"/>
    </source>
</evidence>
<protein>
    <submittedName>
        <fullName evidence="1">Uncharacterized protein</fullName>
    </submittedName>
</protein>
<sequence length="101" mass="11824">MVDERELSLWISRLETEESSWANYEKLAALYIIQNQNREPIRESHMVEAYSEAPAPDSDFLRAVSNVDPARAWEVMDELMDSLKVVNERVYNSVMRKLEAF</sequence>
<dbReference type="EMBL" id="BK016170">
    <property type="protein sequence ID" value="DAF99714.1"/>
    <property type="molecule type" value="Genomic_DNA"/>
</dbReference>
<name>A0A8S5UZB3_9CAUD</name>
<accession>A0A8S5UZB3</accession>
<organism evidence="1">
    <name type="scientific">Siphoviridae sp. ctu1o13</name>
    <dbReference type="NCBI Taxonomy" id="2825711"/>
    <lineage>
        <taxon>Viruses</taxon>
        <taxon>Duplodnaviria</taxon>
        <taxon>Heunggongvirae</taxon>
        <taxon>Uroviricota</taxon>
        <taxon>Caudoviricetes</taxon>
    </lineage>
</organism>
<proteinExistence type="predicted"/>
<reference evidence="1" key="1">
    <citation type="journal article" date="2021" name="Proc. Natl. Acad. Sci. U.S.A.">
        <title>A Catalog of Tens of Thousands of Viruses from Human Metagenomes Reveals Hidden Associations with Chronic Diseases.</title>
        <authorList>
            <person name="Tisza M.J."/>
            <person name="Buck C.B."/>
        </authorList>
    </citation>
    <scope>NUCLEOTIDE SEQUENCE</scope>
    <source>
        <strain evidence="1">Ctu1o13</strain>
    </source>
</reference>